<proteinExistence type="predicted"/>
<evidence type="ECO:0000313" key="3">
    <source>
        <dbReference type="Proteomes" id="UP000185984"/>
    </source>
</evidence>
<keyword evidence="1" id="KW-0175">Coiled coil</keyword>
<gene>
    <name evidence="2" type="ORF">NIES1031_08085</name>
</gene>
<dbReference type="Proteomes" id="UP000185984">
    <property type="component" value="Unassembled WGS sequence"/>
</dbReference>
<comment type="caution">
    <text evidence="2">The sequence shown here is derived from an EMBL/GenBank/DDBJ whole genome shotgun (WGS) entry which is preliminary data.</text>
</comment>
<dbReference type="RefSeq" id="WP_073548958.1">
    <property type="nucleotide sequence ID" value="NZ_CAWMVK010000040.1"/>
</dbReference>
<keyword evidence="3" id="KW-1185">Reference proteome</keyword>
<organism evidence="2 3">
    <name type="scientific">Chroogloeocystis siderophila 5.2 s.c.1</name>
    <dbReference type="NCBI Taxonomy" id="247279"/>
    <lineage>
        <taxon>Bacteria</taxon>
        <taxon>Bacillati</taxon>
        <taxon>Cyanobacteriota</taxon>
        <taxon>Cyanophyceae</taxon>
        <taxon>Oscillatoriophycideae</taxon>
        <taxon>Chroococcales</taxon>
        <taxon>Chroococcaceae</taxon>
        <taxon>Chroogloeocystis</taxon>
    </lineage>
</organism>
<feature type="coiled-coil region" evidence="1">
    <location>
        <begin position="28"/>
        <end position="55"/>
    </location>
</feature>
<sequence>MNLEEFETKYRNTIEHSLNQLQTTVLLLAQLEANIASVSKEIQTLSQTVEEFINEQKTK</sequence>
<protein>
    <submittedName>
        <fullName evidence="2">Uncharacterized protein</fullName>
    </submittedName>
</protein>
<dbReference type="EMBL" id="MRCC01000006">
    <property type="protein sequence ID" value="OKH27260.1"/>
    <property type="molecule type" value="Genomic_DNA"/>
</dbReference>
<dbReference type="AlphaFoldDB" id="A0A1U7HUI5"/>
<evidence type="ECO:0000313" key="2">
    <source>
        <dbReference type="EMBL" id="OKH27260.1"/>
    </source>
</evidence>
<name>A0A1U7HUI5_9CHRO</name>
<evidence type="ECO:0000256" key="1">
    <source>
        <dbReference type="SAM" id="Coils"/>
    </source>
</evidence>
<reference evidence="2 3" key="1">
    <citation type="submission" date="2016-11" db="EMBL/GenBank/DDBJ databases">
        <title>Draft Genome Sequences of Nine Cyanobacterial Strains from Diverse Habitats.</title>
        <authorList>
            <person name="Zhu T."/>
            <person name="Hou S."/>
            <person name="Lu X."/>
            <person name="Hess W.R."/>
        </authorList>
    </citation>
    <scope>NUCLEOTIDE SEQUENCE [LARGE SCALE GENOMIC DNA]</scope>
    <source>
        <strain evidence="2 3">5.2 s.c.1</strain>
    </source>
</reference>
<accession>A0A1U7HUI5</accession>